<dbReference type="Proteomes" id="UP000612585">
    <property type="component" value="Unassembled WGS sequence"/>
</dbReference>
<name>A0A8J4E7R3_9ACTN</name>
<gene>
    <name evidence="1" type="ORF">Vau01_095680</name>
</gene>
<keyword evidence="2" id="KW-1185">Reference proteome</keyword>
<dbReference type="AlphaFoldDB" id="A0A8J4E7R3"/>
<reference evidence="1" key="1">
    <citation type="submission" date="2021-01" db="EMBL/GenBank/DDBJ databases">
        <title>Whole genome shotgun sequence of Virgisporangium aurantiacum NBRC 16421.</title>
        <authorList>
            <person name="Komaki H."/>
            <person name="Tamura T."/>
        </authorList>
    </citation>
    <scope>NUCLEOTIDE SEQUENCE</scope>
    <source>
        <strain evidence="1">NBRC 16421</strain>
    </source>
</reference>
<protein>
    <submittedName>
        <fullName evidence="1">Uncharacterized protein</fullName>
    </submittedName>
</protein>
<dbReference type="RefSeq" id="WP_204007435.1">
    <property type="nucleotide sequence ID" value="NZ_BOPG01000074.1"/>
</dbReference>
<evidence type="ECO:0000313" key="2">
    <source>
        <dbReference type="Proteomes" id="UP000612585"/>
    </source>
</evidence>
<organism evidence="1 2">
    <name type="scientific">Virgisporangium aurantiacum</name>
    <dbReference type="NCBI Taxonomy" id="175570"/>
    <lineage>
        <taxon>Bacteria</taxon>
        <taxon>Bacillati</taxon>
        <taxon>Actinomycetota</taxon>
        <taxon>Actinomycetes</taxon>
        <taxon>Micromonosporales</taxon>
        <taxon>Micromonosporaceae</taxon>
        <taxon>Virgisporangium</taxon>
    </lineage>
</organism>
<dbReference type="EMBL" id="BOPG01000074">
    <property type="protein sequence ID" value="GIJ62052.1"/>
    <property type="molecule type" value="Genomic_DNA"/>
</dbReference>
<comment type="caution">
    <text evidence="1">The sequence shown here is derived from an EMBL/GenBank/DDBJ whole genome shotgun (WGS) entry which is preliminary data.</text>
</comment>
<evidence type="ECO:0000313" key="1">
    <source>
        <dbReference type="EMBL" id="GIJ62052.1"/>
    </source>
</evidence>
<proteinExistence type="predicted"/>
<accession>A0A8J4E7R3</accession>
<sequence>MTRLDLHDAQPEFAVDRRPDGDVQLQVRADGVDVRITIGGLYGDVSLLAESLHHLADDVDTDILHGWHDVPDEFDGYIGFDRGRYHVSLDGSRVGDYPSREVAEIELARAMVDGGVFPNVWFITDHGNTEPIDADIRRWHDEAGDQMAPLAGVQYRPGDRVWYADVDWPYRVVGDWGPAGVEIHTDGDPRIWTHVTDRAELRPDTD</sequence>